<keyword evidence="3" id="KW-1185">Reference proteome</keyword>
<evidence type="ECO:0000259" key="1">
    <source>
        <dbReference type="Pfam" id="PF01872"/>
    </source>
</evidence>
<dbReference type="InterPro" id="IPR002734">
    <property type="entry name" value="RibDG_C"/>
</dbReference>
<evidence type="ECO:0000313" key="3">
    <source>
        <dbReference type="Proteomes" id="UP001595829"/>
    </source>
</evidence>
<dbReference type="PANTHER" id="PTHR38011">
    <property type="entry name" value="DIHYDROFOLATE REDUCTASE FAMILY PROTEIN (AFU_ORTHOLOGUE AFUA_8G06820)"/>
    <property type="match status" value="1"/>
</dbReference>
<gene>
    <name evidence="2" type="ORF">ACFPM3_02225</name>
</gene>
<dbReference type="PANTHER" id="PTHR38011:SF12">
    <property type="entry name" value="BIFUNCTIONAL DEAMINASE-REDUCTASE DOMAIN PROTEIN"/>
    <property type="match status" value="1"/>
</dbReference>
<organism evidence="2 3">
    <name type="scientific">Streptomyces coeruleoprunus</name>
    <dbReference type="NCBI Taxonomy" id="285563"/>
    <lineage>
        <taxon>Bacteria</taxon>
        <taxon>Bacillati</taxon>
        <taxon>Actinomycetota</taxon>
        <taxon>Actinomycetes</taxon>
        <taxon>Kitasatosporales</taxon>
        <taxon>Streptomycetaceae</taxon>
        <taxon>Streptomyces</taxon>
    </lineage>
</organism>
<dbReference type="Gene3D" id="3.40.430.10">
    <property type="entry name" value="Dihydrofolate Reductase, subunit A"/>
    <property type="match status" value="1"/>
</dbReference>
<reference evidence="3" key="1">
    <citation type="journal article" date="2019" name="Int. J. Syst. Evol. Microbiol.">
        <title>The Global Catalogue of Microorganisms (GCM) 10K type strain sequencing project: providing services to taxonomists for standard genome sequencing and annotation.</title>
        <authorList>
            <consortium name="The Broad Institute Genomics Platform"/>
            <consortium name="The Broad Institute Genome Sequencing Center for Infectious Disease"/>
            <person name="Wu L."/>
            <person name="Ma J."/>
        </authorList>
    </citation>
    <scope>NUCLEOTIDE SEQUENCE [LARGE SCALE GENOMIC DNA]</scope>
    <source>
        <strain evidence="3">CGMCC 4.1648</strain>
    </source>
</reference>
<dbReference type="InterPro" id="IPR050765">
    <property type="entry name" value="Riboflavin_Biosynth_HTPR"/>
</dbReference>
<proteinExistence type="predicted"/>
<name>A0ABV9X9Q8_9ACTN</name>
<dbReference type="InterPro" id="IPR024072">
    <property type="entry name" value="DHFR-like_dom_sf"/>
</dbReference>
<dbReference type="RefSeq" id="WP_345691985.1">
    <property type="nucleotide sequence ID" value="NZ_BAABIT010000001.1"/>
</dbReference>
<comment type="caution">
    <text evidence="2">The sequence shown here is derived from an EMBL/GenBank/DDBJ whole genome shotgun (WGS) entry which is preliminary data.</text>
</comment>
<dbReference type="SUPFAM" id="SSF53597">
    <property type="entry name" value="Dihydrofolate reductase-like"/>
    <property type="match status" value="1"/>
</dbReference>
<dbReference type="Proteomes" id="UP001595829">
    <property type="component" value="Unassembled WGS sequence"/>
</dbReference>
<feature type="domain" description="Bacterial bifunctional deaminase-reductase C-terminal" evidence="1">
    <location>
        <begin position="6"/>
        <end position="192"/>
    </location>
</feature>
<sequence length="206" mass="22449">MTPTRVFASLGMSLDGYVAGPHARPGNPLGDGGARIHQWVYGVEAWRRRQGMAGGETSRSGLVVAENFDRAGAYVMGRRMFDEGEVAWPDPPPFRAPVFVLTTTARDPWVRQGGTVFTYVTDGIEAALDLARGVAGDKDVQISGGAHTVRQYLNAGLLDELEIHLAPLLLGDGIRLFDGVDPDLRLEVDRVVDAPDVTHLRYRVVR</sequence>
<dbReference type="Pfam" id="PF01872">
    <property type="entry name" value="RibD_C"/>
    <property type="match status" value="1"/>
</dbReference>
<evidence type="ECO:0000313" key="2">
    <source>
        <dbReference type="EMBL" id="MFC5020965.1"/>
    </source>
</evidence>
<protein>
    <submittedName>
        <fullName evidence="2">Dihydrofolate reductase family protein</fullName>
    </submittedName>
</protein>
<accession>A0ABV9X9Q8</accession>
<dbReference type="EMBL" id="JBHSJD010000001">
    <property type="protein sequence ID" value="MFC5020965.1"/>
    <property type="molecule type" value="Genomic_DNA"/>
</dbReference>